<dbReference type="AlphaFoldDB" id="A0A0W0FLD8"/>
<feature type="region of interest" description="Disordered" evidence="1">
    <location>
        <begin position="387"/>
        <end position="693"/>
    </location>
</feature>
<feature type="region of interest" description="Disordered" evidence="1">
    <location>
        <begin position="1095"/>
        <end position="1122"/>
    </location>
</feature>
<dbReference type="eggNOG" id="ENOG502RGNW">
    <property type="taxonomic scope" value="Eukaryota"/>
</dbReference>
<feature type="compositionally biased region" description="Low complexity" evidence="1">
    <location>
        <begin position="520"/>
        <end position="534"/>
    </location>
</feature>
<feature type="region of interest" description="Disordered" evidence="1">
    <location>
        <begin position="1"/>
        <end position="374"/>
    </location>
</feature>
<feature type="compositionally biased region" description="Basic residues" evidence="1">
    <location>
        <begin position="1"/>
        <end position="10"/>
    </location>
</feature>
<evidence type="ECO:0000256" key="1">
    <source>
        <dbReference type="SAM" id="MobiDB-lite"/>
    </source>
</evidence>
<feature type="compositionally biased region" description="Low complexity" evidence="1">
    <location>
        <begin position="294"/>
        <end position="307"/>
    </location>
</feature>
<feature type="compositionally biased region" description="Polar residues" evidence="1">
    <location>
        <begin position="637"/>
        <end position="655"/>
    </location>
</feature>
<evidence type="ECO:0000313" key="3">
    <source>
        <dbReference type="Proteomes" id="UP000054988"/>
    </source>
</evidence>
<comment type="caution">
    <text evidence="2">The sequence shown here is derived from an EMBL/GenBank/DDBJ whole genome shotgun (WGS) entry which is preliminary data.</text>
</comment>
<accession>A0A0W0FLD8</accession>
<feature type="compositionally biased region" description="Basic and acidic residues" evidence="1">
    <location>
        <begin position="98"/>
        <end position="116"/>
    </location>
</feature>
<dbReference type="Proteomes" id="UP000054988">
    <property type="component" value="Unassembled WGS sequence"/>
</dbReference>
<feature type="compositionally biased region" description="Polar residues" evidence="1">
    <location>
        <begin position="132"/>
        <end position="143"/>
    </location>
</feature>
<name>A0A0W0FLD8_MONRR</name>
<feature type="compositionally biased region" description="Polar residues" evidence="1">
    <location>
        <begin position="467"/>
        <end position="487"/>
    </location>
</feature>
<dbReference type="EMBL" id="LATX01001869">
    <property type="protein sequence ID" value="KTB37147.1"/>
    <property type="molecule type" value="Genomic_DNA"/>
</dbReference>
<gene>
    <name evidence="2" type="ORF">WG66_10317</name>
</gene>
<feature type="compositionally biased region" description="Low complexity" evidence="1">
    <location>
        <begin position="422"/>
        <end position="450"/>
    </location>
</feature>
<feature type="compositionally biased region" description="Low complexity" evidence="1">
    <location>
        <begin position="54"/>
        <end position="65"/>
    </location>
</feature>
<sequence>MASFLRKKSKAPAPAPATPVKTQPPPPRPVEPASPGGTPLFARFASATSANTDPSSSPRPVVSEPMMLTSRKESQSKPKPQVVVPAGPSKTQVQVQEMLRRDDLGPSSPPRRDAEKPMSSPRSPSFAGRSPISITSSSPQAITPKTRLATDKPLPNPLPPSDASKPNLPSFGSSPPASPVNKLGSLYETLPSGNKSNNTPSVSLSQATSHQGDHFNSTRIRSVSQSQQSGYGQPDPRNSQKKRQSLTKDSLHGESSKVSSDYDVSSSLFNGQTPLIDGAAGPPSAFRKPATRKSSLPSQSSSNSNDSHNLDDFDLWLKSTDSQSSDATDFSSSSSPPQVFGSTGISRKASRQSVAPVTADPEPKTSAPVVNGPIRGKPLIFSAMSVPEDELSGPDKLTEAAKATPSHQDLTSSYPSPPAEFSPLLPSIPNLPIESHRGPAAAVSAVSSSPPRDRREISPLPADSNRRQSVLSTRGRSSVQAPLSLQQTTSTPPHPPRKPSSSHRDAPPNGQSHGHRLTKPRPTTPTKQRPSTPKNRPVTPVSPERKASVVSSSPERRRFSGALIDDDPFAKTQSIRMLKPSSRDGPPPSRGGLSSREGLFPTTSTEALPIDDLPPSRSTDALSGHTNGSFSPEDLHSSSGPTGLTRPSTGKSSMSDKPIEDQHVNQEAQLSSEVPRAVTPPLNQQNGMPVSPATPEEYRAARTKRRGGQLEKTPPSVVQGITVRQDRPAEPFPLASFLEDPILLSSLITYLSYYEWCNLSSISKSIRTLLTSTRLLKEEILERYLHTVGYSRWVWPEREPLSLSLGDLHNYMRGVTLPTHEYARVAELVVQSMSVHPSQRDESVKEKADQMVQATRAYNRVLLRLRAQAEKELNGGSSAPSSFKVNFNYSSRASSRAPSPTRSTFSHGGLSNANNVPQIAVNAINAAFSSASRSPLFRIRRAPLLRVFVPSSEGDWLSDASVLECEAELKLARIRDLIRFGDVVWDIAVGDEGNVGRMIWDGSYLIDLDYTYSTVGDLPKYIPALAFPPSYFHRVIRTGPSSTNPIIRIDLSPWGPEIAANLQLLQDRVRTETPQGSYHNVVRWVHRSSFVMRPGLSGKRSSSRSRNSPPSTSSGRIPIPDTNGLFVDPGWYGTIVVETEGTNESLADLQDRCGPGAFPPRAPGIASNMTAAGKVKEKDSKMVFRILRERSRPGEIWIRAASVKERLM</sequence>
<feature type="compositionally biased region" description="Low complexity" evidence="1">
    <location>
        <begin position="319"/>
        <end position="335"/>
    </location>
</feature>
<feature type="compositionally biased region" description="Polar residues" evidence="1">
    <location>
        <begin position="405"/>
        <end position="414"/>
    </location>
</feature>
<evidence type="ECO:0000313" key="2">
    <source>
        <dbReference type="EMBL" id="KTB37147.1"/>
    </source>
</evidence>
<feature type="compositionally biased region" description="Low complexity" evidence="1">
    <location>
        <begin position="256"/>
        <end position="267"/>
    </location>
</feature>
<feature type="compositionally biased region" description="Polar residues" evidence="1">
    <location>
        <begin position="336"/>
        <end position="355"/>
    </location>
</feature>
<reference evidence="2 3" key="1">
    <citation type="submission" date="2015-12" db="EMBL/GenBank/DDBJ databases">
        <title>Draft genome sequence of Moniliophthora roreri, the causal agent of frosty pod rot of cacao.</title>
        <authorList>
            <person name="Aime M.C."/>
            <person name="Diaz-Valderrama J.R."/>
            <person name="Kijpornyongpan T."/>
            <person name="Phillips-Mora W."/>
        </authorList>
    </citation>
    <scope>NUCLEOTIDE SEQUENCE [LARGE SCALE GENOMIC DNA]</scope>
    <source>
        <strain evidence="2 3">MCA 2952</strain>
    </source>
</reference>
<feature type="compositionally biased region" description="Pro residues" evidence="1">
    <location>
        <begin position="13"/>
        <end position="32"/>
    </location>
</feature>
<organism evidence="2 3">
    <name type="scientific">Moniliophthora roreri</name>
    <name type="common">Frosty pod rot fungus</name>
    <name type="synonym">Monilia roreri</name>
    <dbReference type="NCBI Taxonomy" id="221103"/>
    <lineage>
        <taxon>Eukaryota</taxon>
        <taxon>Fungi</taxon>
        <taxon>Dikarya</taxon>
        <taxon>Basidiomycota</taxon>
        <taxon>Agaricomycotina</taxon>
        <taxon>Agaricomycetes</taxon>
        <taxon>Agaricomycetidae</taxon>
        <taxon>Agaricales</taxon>
        <taxon>Marasmiineae</taxon>
        <taxon>Marasmiaceae</taxon>
        <taxon>Moniliophthora</taxon>
    </lineage>
</organism>
<protein>
    <submittedName>
        <fullName evidence="2">Uncharacterized protein</fullName>
    </submittedName>
</protein>
<feature type="compositionally biased region" description="Low complexity" evidence="1">
    <location>
        <begin position="222"/>
        <end position="233"/>
    </location>
</feature>
<feature type="compositionally biased region" description="Polar residues" evidence="1">
    <location>
        <begin position="616"/>
        <end position="630"/>
    </location>
</feature>
<proteinExistence type="predicted"/>
<feature type="compositionally biased region" description="Low complexity" evidence="1">
    <location>
        <begin position="1095"/>
        <end position="1116"/>
    </location>
</feature>
<feature type="compositionally biased region" description="Polar residues" evidence="1">
    <location>
        <begin position="191"/>
        <end position="221"/>
    </location>
</feature>